<feature type="compositionally biased region" description="Low complexity" evidence="2">
    <location>
        <begin position="460"/>
        <end position="476"/>
    </location>
</feature>
<dbReference type="AlphaFoldDB" id="A0A2C6KZH8"/>
<feature type="compositionally biased region" description="Low complexity" evidence="2">
    <location>
        <begin position="187"/>
        <end position="233"/>
    </location>
</feature>
<feature type="compositionally biased region" description="Pro residues" evidence="2">
    <location>
        <begin position="301"/>
        <end position="350"/>
    </location>
</feature>
<feature type="region of interest" description="Disordered" evidence="2">
    <location>
        <begin position="550"/>
        <end position="569"/>
    </location>
</feature>
<reference evidence="4 5" key="1">
    <citation type="journal article" date="2017" name="Int. J. Parasitol.">
        <title>The genome of the protozoan parasite Cystoisospora suis and a reverse vaccinology approach to identify vaccine candidates.</title>
        <authorList>
            <person name="Palmieri N."/>
            <person name="Shrestha A."/>
            <person name="Ruttkowski B."/>
            <person name="Beck T."/>
            <person name="Vogl C."/>
            <person name="Tomley F."/>
            <person name="Blake D.P."/>
            <person name="Joachim A."/>
        </authorList>
    </citation>
    <scope>NUCLEOTIDE SEQUENCE [LARGE SCALE GENOMIC DNA]</scope>
    <source>
        <strain evidence="4 5">Wien I</strain>
    </source>
</reference>
<evidence type="ECO:0000313" key="5">
    <source>
        <dbReference type="Proteomes" id="UP000221165"/>
    </source>
</evidence>
<feature type="compositionally biased region" description="Basic and acidic residues" evidence="2">
    <location>
        <begin position="110"/>
        <end position="140"/>
    </location>
</feature>
<dbReference type="Pfam" id="PF25398">
    <property type="entry name" value="CUX1_N"/>
    <property type="match status" value="1"/>
</dbReference>
<dbReference type="Proteomes" id="UP000221165">
    <property type="component" value="Unassembled WGS sequence"/>
</dbReference>
<feature type="compositionally biased region" description="Basic and acidic residues" evidence="2">
    <location>
        <begin position="27"/>
        <end position="47"/>
    </location>
</feature>
<feature type="compositionally biased region" description="Basic and acidic residues" evidence="2">
    <location>
        <begin position="243"/>
        <end position="265"/>
    </location>
</feature>
<feature type="compositionally biased region" description="Low complexity" evidence="2">
    <location>
        <begin position="386"/>
        <end position="399"/>
    </location>
</feature>
<feature type="coiled-coil region" evidence="1">
    <location>
        <begin position="716"/>
        <end position="768"/>
    </location>
</feature>
<feature type="compositionally biased region" description="Low complexity" evidence="2">
    <location>
        <begin position="890"/>
        <end position="909"/>
    </location>
</feature>
<dbReference type="RefSeq" id="XP_067926982.1">
    <property type="nucleotide sequence ID" value="XM_068061032.1"/>
</dbReference>
<dbReference type="VEuPathDB" id="ToxoDB:CSUI_000825"/>
<feature type="compositionally biased region" description="Basic and acidic residues" evidence="2">
    <location>
        <begin position="80"/>
        <end position="98"/>
    </location>
</feature>
<feature type="coiled-coil region" evidence="1">
    <location>
        <begin position="1066"/>
        <end position="1115"/>
    </location>
</feature>
<feature type="compositionally biased region" description="Basic and acidic residues" evidence="2">
    <location>
        <begin position="633"/>
        <end position="660"/>
    </location>
</feature>
<keyword evidence="5" id="KW-1185">Reference proteome</keyword>
<feature type="region of interest" description="Disordered" evidence="2">
    <location>
        <begin position="870"/>
        <end position="909"/>
    </location>
</feature>
<feature type="region of interest" description="Disordered" evidence="2">
    <location>
        <begin position="628"/>
        <end position="661"/>
    </location>
</feature>
<feature type="domain" description="Cux N-terminal" evidence="3">
    <location>
        <begin position="570"/>
        <end position="615"/>
    </location>
</feature>
<dbReference type="EMBL" id="MIGC01000312">
    <property type="protein sequence ID" value="PHJ25310.1"/>
    <property type="molecule type" value="Genomic_DNA"/>
</dbReference>
<gene>
    <name evidence="4" type="ORF">CSUI_000825</name>
</gene>
<evidence type="ECO:0000313" key="4">
    <source>
        <dbReference type="EMBL" id="PHJ25310.1"/>
    </source>
</evidence>
<feature type="compositionally biased region" description="Polar residues" evidence="2">
    <location>
        <begin position="1"/>
        <end position="13"/>
    </location>
</feature>
<sequence>METTDFTLPTHQHMQGEEHLLILGGEQENKEKEKKREKDEEEKKNNDLIDFSFNMSSSPREDPSSSSSSSSPYLSSHIIRQRDAEDEREEGKEKEESLHLSSSSFSSNRGIDEGDIAKKYLQERTPRGREEIEEEEKRGLSQDLHNPSSPLQSVTYSSSAFSSSPPPLHDSQREEEREERESNGNLHPISSSAIVPPHVPPSSSATSSSVFVSVPNSSSSSSSSSPRLSSSLVTIEGSPPHTHGGEEARKRKEERRGREENEGKSLLDLSNSLVTSTESTSTSENAISPHISTSQTSSSSPPLPPTSSSPPPSSLPPLPSSSPPPPPSSPPSSSSPPPPPLPSSSSPLPPFNSQHPPFKVNDHSDTSFPTFPRRGEEEEKKRLAVTPSPTATTTTRATTLGFVDSPSATEVRSLPNGTMGTSQEKEREGEGGTRRREEEVAGREEGKEPGVHKKAEHHSVPSTSIATNSSSSPPSVGAKKTTYKKRGEAVESWIRVWKELSEKALFSLEIDQAKKNAVKARKKLAADTKEIRRLFAVVVGAACLQAGGKVSSHASDGSAMPDGSGVEGREKLKSATDTLLRDYQNEIDTLTRRAKTAEAQFLSLVQVLLQQPDLPGLLLGLQRDAAVEEEEEGEKRKRGGEYSEERKEDSISKTDQKKTSSETAIMVSRLQKELHALQCRYEHCETQRIEVTRIADLLKDEIRRFQEMEKEKDFFLSEANKEIDRLAREYEDNLVKKDKEIDQLKEQIEDLEKEFNGLTNQAVTLRKLEEEHVHLKQTFDSKLHLLIQQKEKELLQKSAMKDHEQERLSAFLKQRVDMLEEKNLFLEGKVAEGQQQLVKLKTESEKKCSALTAEINSLLLSAAGQQSMRSQAEAPSIGWKEGKGEGQGEGQEVSSTSSSSHPSLLPSPHLLSSQHTAAVHLRALEVAQERIAALQEEQRRLYRQLEDGRKLREKEAERRETDLRDQESRYNAQLKELQDALSQCPTHEQYANLQREISRLQEVCRSSSSQNKQLSGHPPEVYIHANEAMQQNLYRHADANPSSLHTPSSKEEGGEGSSSSSSSSQLFYLQEEIRQLQYRIDEQEKEMQERERKLQKELEEEKSRHEEEVISIVKRVKEEMRKTSLQKESAIVRKEEEEATMNGVTGEEKNKMGEQGDDQLGDRTILSSFRDRSSDEGYKSKEQEDSRQNASSFSSSSPSILDLVLAQRERYKAKISQLEEVCP</sequence>
<feature type="region of interest" description="Disordered" evidence="2">
    <location>
        <begin position="1"/>
        <end position="485"/>
    </location>
</feature>
<dbReference type="GeneID" id="94424243"/>
<dbReference type="PANTHER" id="PTHR48125">
    <property type="entry name" value="LP07818P1"/>
    <property type="match status" value="1"/>
</dbReference>
<keyword evidence="1" id="KW-0175">Coiled coil</keyword>
<dbReference type="OrthoDB" id="333099at2759"/>
<dbReference type="PANTHER" id="PTHR48125:SF12">
    <property type="entry name" value="AT HOOK TRANSCRIPTION FACTOR FAMILY-RELATED"/>
    <property type="match status" value="1"/>
</dbReference>
<feature type="compositionally biased region" description="Polar residues" evidence="2">
    <location>
        <begin position="143"/>
        <end position="156"/>
    </location>
</feature>
<feature type="compositionally biased region" description="Polar residues" evidence="2">
    <location>
        <begin position="406"/>
        <end position="422"/>
    </location>
</feature>
<proteinExistence type="predicted"/>
<feature type="compositionally biased region" description="Basic and acidic residues" evidence="2">
    <location>
        <begin position="170"/>
        <end position="182"/>
    </location>
</feature>
<feature type="region of interest" description="Disordered" evidence="2">
    <location>
        <begin position="1123"/>
        <end position="1199"/>
    </location>
</feature>
<feature type="compositionally biased region" description="Basic and acidic residues" evidence="2">
    <location>
        <begin position="423"/>
        <end position="459"/>
    </location>
</feature>
<evidence type="ECO:0000256" key="2">
    <source>
        <dbReference type="SAM" id="MobiDB-lite"/>
    </source>
</evidence>
<feature type="coiled-coil region" evidence="1">
    <location>
        <begin position="917"/>
        <end position="1010"/>
    </location>
</feature>
<feature type="compositionally biased region" description="Basic and acidic residues" evidence="2">
    <location>
        <begin position="1169"/>
        <end position="1187"/>
    </location>
</feature>
<protein>
    <submittedName>
        <fullName evidence="4">Casp carboxy-terminal protein</fullName>
    </submittedName>
</protein>
<comment type="caution">
    <text evidence="4">The sequence shown here is derived from an EMBL/GenBank/DDBJ whole genome shotgun (WGS) entry which is preliminary data.</text>
</comment>
<name>A0A2C6KZH8_9APIC</name>
<feature type="compositionally biased region" description="Basic and acidic residues" evidence="2">
    <location>
        <begin position="373"/>
        <end position="382"/>
    </location>
</feature>
<evidence type="ECO:0000259" key="3">
    <source>
        <dbReference type="Pfam" id="PF25398"/>
    </source>
</evidence>
<dbReference type="InterPro" id="IPR057476">
    <property type="entry name" value="Cux_N"/>
</dbReference>
<organism evidence="4 5">
    <name type="scientific">Cystoisospora suis</name>
    <dbReference type="NCBI Taxonomy" id="483139"/>
    <lineage>
        <taxon>Eukaryota</taxon>
        <taxon>Sar</taxon>
        <taxon>Alveolata</taxon>
        <taxon>Apicomplexa</taxon>
        <taxon>Conoidasida</taxon>
        <taxon>Coccidia</taxon>
        <taxon>Eucoccidiorida</taxon>
        <taxon>Eimeriorina</taxon>
        <taxon>Sarcocystidae</taxon>
        <taxon>Cystoisospora</taxon>
    </lineage>
</organism>
<feature type="compositionally biased region" description="Low complexity" evidence="2">
    <location>
        <begin position="64"/>
        <end position="76"/>
    </location>
</feature>
<accession>A0A2C6KZH8</accession>
<evidence type="ECO:0000256" key="1">
    <source>
        <dbReference type="SAM" id="Coils"/>
    </source>
</evidence>
<feature type="compositionally biased region" description="Low complexity" evidence="2">
    <location>
        <begin position="269"/>
        <end position="285"/>
    </location>
</feature>
<feature type="region of interest" description="Disordered" evidence="2">
    <location>
        <begin position="1038"/>
        <end position="1066"/>
    </location>
</feature>